<feature type="compositionally biased region" description="Low complexity" evidence="1">
    <location>
        <begin position="188"/>
        <end position="207"/>
    </location>
</feature>
<organism evidence="4 5">
    <name type="scientific">Liparis tanakae</name>
    <name type="common">Tanaka's snailfish</name>
    <dbReference type="NCBI Taxonomy" id="230148"/>
    <lineage>
        <taxon>Eukaryota</taxon>
        <taxon>Metazoa</taxon>
        <taxon>Chordata</taxon>
        <taxon>Craniata</taxon>
        <taxon>Vertebrata</taxon>
        <taxon>Euteleostomi</taxon>
        <taxon>Actinopterygii</taxon>
        <taxon>Neopterygii</taxon>
        <taxon>Teleostei</taxon>
        <taxon>Neoteleostei</taxon>
        <taxon>Acanthomorphata</taxon>
        <taxon>Eupercaria</taxon>
        <taxon>Perciformes</taxon>
        <taxon>Cottioidei</taxon>
        <taxon>Cottales</taxon>
        <taxon>Liparidae</taxon>
        <taxon>Liparis</taxon>
    </lineage>
</organism>
<keyword evidence="5" id="KW-1185">Reference proteome</keyword>
<evidence type="ECO:0000256" key="3">
    <source>
        <dbReference type="SAM" id="SignalP"/>
    </source>
</evidence>
<proteinExistence type="predicted"/>
<dbReference type="InterPro" id="IPR016187">
    <property type="entry name" value="CTDL_fold"/>
</dbReference>
<keyword evidence="2" id="KW-0812">Transmembrane</keyword>
<keyword evidence="3" id="KW-0732">Signal</keyword>
<protein>
    <recommendedName>
        <fullName evidence="6">C-type lectin domain-containing protein</fullName>
    </recommendedName>
</protein>
<feature type="compositionally biased region" description="Low complexity" evidence="1">
    <location>
        <begin position="252"/>
        <end position="264"/>
    </location>
</feature>
<dbReference type="SUPFAM" id="SSF56436">
    <property type="entry name" value="C-type lectin-like"/>
    <property type="match status" value="1"/>
</dbReference>
<dbReference type="Gene3D" id="3.10.100.10">
    <property type="entry name" value="Mannose-Binding Protein A, subunit A"/>
    <property type="match status" value="1"/>
</dbReference>
<dbReference type="OrthoDB" id="283575at2759"/>
<feature type="compositionally biased region" description="Basic and acidic residues" evidence="1">
    <location>
        <begin position="165"/>
        <end position="174"/>
    </location>
</feature>
<dbReference type="PANTHER" id="PTHR45784">
    <property type="entry name" value="C-TYPE LECTIN DOMAIN FAMILY 20 MEMBER A-RELATED"/>
    <property type="match status" value="1"/>
</dbReference>
<feature type="region of interest" description="Disordered" evidence="1">
    <location>
        <begin position="163"/>
        <end position="286"/>
    </location>
</feature>
<evidence type="ECO:0008006" key="6">
    <source>
        <dbReference type="Google" id="ProtNLM"/>
    </source>
</evidence>
<gene>
    <name evidence="4" type="ORF">EYF80_055108</name>
</gene>
<feature type="transmembrane region" description="Helical" evidence="2">
    <location>
        <begin position="93"/>
        <end position="111"/>
    </location>
</feature>
<accession>A0A4Z2F0R1</accession>
<evidence type="ECO:0000313" key="4">
    <source>
        <dbReference type="EMBL" id="TNN34725.1"/>
    </source>
</evidence>
<dbReference type="AlphaFoldDB" id="A0A4Z2F0R1"/>
<dbReference type="Proteomes" id="UP000314294">
    <property type="component" value="Unassembled WGS sequence"/>
</dbReference>
<dbReference type="EMBL" id="SRLO01001902">
    <property type="protein sequence ID" value="TNN34725.1"/>
    <property type="molecule type" value="Genomic_DNA"/>
</dbReference>
<feature type="chain" id="PRO_5021275684" description="C-type lectin domain-containing protein" evidence="3">
    <location>
        <begin position="26"/>
        <end position="286"/>
    </location>
</feature>
<reference evidence="4 5" key="1">
    <citation type="submission" date="2019-03" db="EMBL/GenBank/DDBJ databases">
        <title>First draft genome of Liparis tanakae, snailfish: a comprehensive survey of snailfish specific genes.</title>
        <authorList>
            <person name="Kim W."/>
            <person name="Song I."/>
            <person name="Jeong J.-H."/>
            <person name="Kim D."/>
            <person name="Kim S."/>
            <person name="Ryu S."/>
            <person name="Song J.Y."/>
            <person name="Lee S.K."/>
        </authorList>
    </citation>
    <scope>NUCLEOTIDE SEQUENCE [LARGE SCALE GENOMIC DNA]</scope>
    <source>
        <tissue evidence="4">Muscle</tissue>
    </source>
</reference>
<dbReference type="PANTHER" id="PTHR45784:SF3">
    <property type="entry name" value="C-TYPE LECTIN DOMAIN FAMILY 4 MEMBER K-LIKE-RELATED"/>
    <property type="match status" value="1"/>
</dbReference>
<keyword evidence="2" id="KW-1133">Transmembrane helix</keyword>
<feature type="signal peptide" evidence="3">
    <location>
        <begin position="1"/>
        <end position="25"/>
    </location>
</feature>
<name>A0A4Z2F0R1_9TELE</name>
<sequence length="286" mass="31086">MFWKSSSNGLVIFVFIVNLPLFTEASNYDRRYVYVATPMTWNLAQEYCRKHHTDLATIRNRNDLDALEGPCKNKRWESMPSGRITDDSYSLNLVYFILIFIFNTSILMAVASDVCKMKQVIWSSSAHGPRERPGETCRSSLTEHRAALKSGGAADWMEAIQKPNPAERRQRASREQNGQSSGKKTSDAAEATAARAEAGEDAAAPPERSTPAEQDKVQRVGGRSAPSGADQSRAGPDQSGAATGDKARWVQVTVAVGEEGAAATERPRPAAGAEVPAMEQPGRLTG</sequence>
<comment type="caution">
    <text evidence="4">The sequence shown here is derived from an EMBL/GenBank/DDBJ whole genome shotgun (WGS) entry which is preliminary data.</text>
</comment>
<evidence type="ECO:0000256" key="1">
    <source>
        <dbReference type="SAM" id="MobiDB-lite"/>
    </source>
</evidence>
<keyword evidence="2" id="KW-0472">Membrane</keyword>
<evidence type="ECO:0000256" key="2">
    <source>
        <dbReference type="SAM" id="Phobius"/>
    </source>
</evidence>
<dbReference type="InterPro" id="IPR016186">
    <property type="entry name" value="C-type_lectin-like/link_sf"/>
</dbReference>
<evidence type="ECO:0000313" key="5">
    <source>
        <dbReference type="Proteomes" id="UP000314294"/>
    </source>
</evidence>